<gene>
    <name evidence="2" type="ORF">GCM10012289_31760</name>
</gene>
<feature type="domain" description="DUF397" evidence="1">
    <location>
        <begin position="18"/>
        <end position="71"/>
    </location>
</feature>
<reference evidence="2" key="1">
    <citation type="journal article" date="2014" name="Int. J. Syst. Evol. Microbiol.">
        <title>Complete genome sequence of Corynebacterium casei LMG S-19264T (=DSM 44701T), isolated from a smear-ripened cheese.</title>
        <authorList>
            <consortium name="US DOE Joint Genome Institute (JGI-PGF)"/>
            <person name="Walter F."/>
            <person name="Albersmeier A."/>
            <person name="Kalinowski J."/>
            <person name="Ruckert C."/>
        </authorList>
    </citation>
    <scope>NUCLEOTIDE SEQUENCE</scope>
    <source>
        <strain evidence="2">CGMCC 4.7368</strain>
    </source>
</reference>
<accession>A0A918DJQ2</accession>
<proteinExistence type="predicted"/>
<dbReference type="InterPro" id="IPR007278">
    <property type="entry name" value="DUF397"/>
</dbReference>
<keyword evidence="3" id="KW-1185">Reference proteome</keyword>
<dbReference type="Pfam" id="PF04149">
    <property type="entry name" value="DUF397"/>
    <property type="match status" value="1"/>
</dbReference>
<dbReference type="EMBL" id="BMNH01000008">
    <property type="protein sequence ID" value="GGO69802.1"/>
    <property type="molecule type" value="Genomic_DNA"/>
</dbReference>
<dbReference type="Proteomes" id="UP000646523">
    <property type="component" value="Unassembled WGS sequence"/>
</dbReference>
<evidence type="ECO:0000259" key="1">
    <source>
        <dbReference type="Pfam" id="PF04149"/>
    </source>
</evidence>
<evidence type="ECO:0000313" key="2">
    <source>
        <dbReference type="EMBL" id="GGO69802.1"/>
    </source>
</evidence>
<organism evidence="2 3">
    <name type="scientific">Nonomuraea cavernae</name>
    <dbReference type="NCBI Taxonomy" id="2045107"/>
    <lineage>
        <taxon>Bacteria</taxon>
        <taxon>Bacillati</taxon>
        <taxon>Actinomycetota</taxon>
        <taxon>Actinomycetes</taxon>
        <taxon>Streptosporangiales</taxon>
        <taxon>Streptosporangiaceae</taxon>
        <taxon>Nonomuraea</taxon>
    </lineage>
</organism>
<sequence>MAPLYPFGEKMYTDSKMAAWRRSSFCNGASACVEVAPLADGNVALKDSKTEDGPVLVFTPAEWAAFTAGVRDGEFDLAALAASA</sequence>
<protein>
    <recommendedName>
        <fullName evidence="1">DUF397 domain-containing protein</fullName>
    </recommendedName>
</protein>
<reference evidence="2" key="2">
    <citation type="submission" date="2020-09" db="EMBL/GenBank/DDBJ databases">
        <authorList>
            <person name="Sun Q."/>
            <person name="Zhou Y."/>
        </authorList>
    </citation>
    <scope>NUCLEOTIDE SEQUENCE</scope>
    <source>
        <strain evidence="2">CGMCC 4.7368</strain>
    </source>
</reference>
<comment type="caution">
    <text evidence="2">The sequence shown here is derived from an EMBL/GenBank/DDBJ whole genome shotgun (WGS) entry which is preliminary data.</text>
</comment>
<name>A0A918DJQ2_9ACTN</name>
<evidence type="ECO:0000313" key="3">
    <source>
        <dbReference type="Proteomes" id="UP000646523"/>
    </source>
</evidence>
<dbReference type="AlphaFoldDB" id="A0A918DJQ2"/>